<keyword evidence="9" id="KW-1185">Reference proteome</keyword>
<dbReference type="SUPFAM" id="SSF52172">
    <property type="entry name" value="CheY-like"/>
    <property type="match status" value="1"/>
</dbReference>
<evidence type="ECO:0000313" key="8">
    <source>
        <dbReference type="EMBL" id="MDQ8207070.1"/>
    </source>
</evidence>
<dbReference type="PROSITE" id="PS50110">
    <property type="entry name" value="RESPONSE_REGULATORY"/>
    <property type="match status" value="1"/>
</dbReference>
<dbReference type="EC" id="2.7.13.3" evidence="2"/>
<dbReference type="EMBL" id="JARXHW010000010">
    <property type="protein sequence ID" value="MDQ8207070.1"/>
    <property type="molecule type" value="Genomic_DNA"/>
</dbReference>
<evidence type="ECO:0000256" key="3">
    <source>
        <dbReference type="ARBA" id="ARBA00022553"/>
    </source>
</evidence>
<comment type="catalytic activity">
    <reaction evidence="1">
        <text>ATP + protein L-histidine = ADP + protein N-phospho-L-histidine.</text>
        <dbReference type="EC" id="2.7.13.3"/>
    </reaction>
</comment>
<dbReference type="CDD" id="cd00082">
    <property type="entry name" value="HisKA"/>
    <property type="match status" value="1"/>
</dbReference>
<protein>
    <recommendedName>
        <fullName evidence="2">histidine kinase</fullName>
        <ecNumber evidence="2">2.7.13.3</ecNumber>
    </recommendedName>
</protein>
<sequence>MLVEDEIDENTDVGSVALFATLSHELRTPLNGLLGIVQMLNEEKADEDLAAIEGCARHMLAVISTLVNHSKIKAEWDDLPEYREWVSPYELFEQIAVHLHFRAGLRGLKLRLDHQDKTTRLRGDYDHLRNIIENTILGSLEAISLVEIPVDKKALTIRWEASDGEVRVDIHNPLETYSEDRGEQVVTAGGLTTGERLPRVKMEYVYWSVASMLLEKYKGALISKPNPNEGGVSTLFSFEMEQMQASPSEKLPIGGLSYEGQKAAAKYVKQLPFKLSILVAEDDPVARSLMATVLKHMGQESRFATNGREVLDLVSQSKSYDLILMDIDMPIMDGLSAAIALRNGEAGEFGTKIPIVAVTAFNTLSDESRFRKAGMNYFLPKPVKLKNLRAVLLEVVRSE</sequence>
<keyword evidence="4" id="KW-0902">Two-component regulatory system</keyword>
<name>A0ABU1ASD5_9BACT</name>
<feature type="domain" description="Histidine kinase" evidence="6">
    <location>
        <begin position="21"/>
        <end position="197"/>
    </location>
</feature>
<feature type="domain" description="Response regulatory" evidence="7">
    <location>
        <begin position="276"/>
        <end position="396"/>
    </location>
</feature>
<dbReference type="SMART" id="SM00448">
    <property type="entry name" value="REC"/>
    <property type="match status" value="1"/>
</dbReference>
<evidence type="ECO:0000259" key="7">
    <source>
        <dbReference type="PROSITE" id="PS50110"/>
    </source>
</evidence>
<dbReference type="Proteomes" id="UP001225316">
    <property type="component" value="Unassembled WGS sequence"/>
</dbReference>
<feature type="modified residue" description="4-aspartylphosphate" evidence="5">
    <location>
        <position position="326"/>
    </location>
</feature>
<dbReference type="Gene3D" id="1.10.287.130">
    <property type="match status" value="1"/>
</dbReference>
<dbReference type="InterPro" id="IPR036097">
    <property type="entry name" value="HisK_dim/P_sf"/>
</dbReference>
<dbReference type="RefSeq" id="WP_308949207.1">
    <property type="nucleotide sequence ID" value="NZ_JARXHW010000010.1"/>
</dbReference>
<evidence type="ECO:0000313" key="9">
    <source>
        <dbReference type="Proteomes" id="UP001225316"/>
    </source>
</evidence>
<dbReference type="PANTHER" id="PTHR45339">
    <property type="entry name" value="HYBRID SIGNAL TRANSDUCTION HISTIDINE KINASE J"/>
    <property type="match status" value="1"/>
</dbReference>
<comment type="caution">
    <text evidence="8">The sequence shown here is derived from an EMBL/GenBank/DDBJ whole genome shotgun (WGS) entry which is preliminary data.</text>
</comment>
<organism evidence="8 9">
    <name type="scientific">Thalassobacterium maritimum</name>
    <dbReference type="NCBI Taxonomy" id="3041265"/>
    <lineage>
        <taxon>Bacteria</taxon>
        <taxon>Pseudomonadati</taxon>
        <taxon>Verrucomicrobiota</taxon>
        <taxon>Opitutia</taxon>
        <taxon>Puniceicoccales</taxon>
        <taxon>Coraliomargaritaceae</taxon>
        <taxon>Thalassobacterium</taxon>
    </lineage>
</organism>
<evidence type="ECO:0000256" key="1">
    <source>
        <dbReference type="ARBA" id="ARBA00000085"/>
    </source>
</evidence>
<dbReference type="SUPFAM" id="SSF47384">
    <property type="entry name" value="Homodimeric domain of signal transducing histidine kinase"/>
    <property type="match status" value="1"/>
</dbReference>
<dbReference type="SMART" id="SM00388">
    <property type="entry name" value="HisKA"/>
    <property type="match status" value="1"/>
</dbReference>
<gene>
    <name evidence="8" type="ORF">QEH52_06095</name>
</gene>
<dbReference type="CDD" id="cd17546">
    <property type="entry name" value="REC_hyHK_CKI1_RcsC-like"/>
    <property type="match status" value="1"/>
</dbReference>
<dbReference type="InterPro" id="IPR011006">
    <property type="entry name" value="CheY-like_superfamily"/>
</dbReference>
<evidence type="ECO:0000256" key="5">
    <source>
        <dbReference type="PROSITE-ProRule" id="PRU00169"/>
    </source>
</evidence>
<proteinExistence type="predicted"/>
<evidence type="ECO:0000256" key="2">
    <source>
        <dbReference type="ARBA" id="ARBA00012438"/>
    </source>
</evidence>
<evidence type="ECO:0000259" key="6">
    <source>
        <dbReference type="PROSITE" id="PS50109"/>
    </source>
</evidence>
<dbReference type="Pfam" id="PF00512">
    <property type="entry name" value="HisKA"/>
    <property type="match status" value="1"/>
</dbReference>
<dbReference type="InterPro" id="IPR003661">
    <property type="entry name" value="HisK_dim/P_dom"/>
</dbReference>
<dbReference type="Pfam" id="PF00072">
    <property type="entry name" value="Response_reg"/>
    <property type="match status" value="1"/>
</dbReference>
<accession>A0ABU1ASD5</accession>
<evidence type="ECO:0000256" key="4">
    <source>
        <dbReference type="ARBA" id="ARBA00023012"/>
    </source>
</evidence>
<dbReference type="Gene3D" id="3.40.50.2300">
    <property type="match status" value="1"/>
</dbReference>
<dbReference type="PANTHER" id="PTHR45339:SF1">
    <property type="entry name" value="HYBRID SIGNAL TRANSDUCTION HISTIDINE KINASE J"/>
    <property type="match status" value="1"/>
</dbReference>
<dbReference type="InterPro" id="IPR005467">
    <property type="entry name" value="His_kinase_dom"/>
</dbReference>
<reference evidence="8 9" key="1">
    <citation type="submission" date="2023-04" db="EMBL/GenBank/DDBJ databases">
        <title>A novel bacteria isolated from coastal sediment.</title>
        <authorList>
            <person name="Liu X.-J."/>
            <person name="Du Z.-J."/>
        </authorList>
    </citation>
    <scope>NUCLEOTIDE SEQUENCE [LARGE SCALE GENOMIC DNA]</scope>
    <source>
        <strain evidence="8 9">SDUM461003</strain>
    </source>
</reference>
<keyword evidence="3 5" id="KW-0597">Phosphoprotein</keyword>
<dbReference type="PROSITE" id="PS50109">
    <property type="entry name" value="HIS_KIN"/>
    <property type="match status" value="1"/>
</dbReference>
<dbReference type="InterPro" id="IPR001789">
    <property type="entry name" value="Sig_transdc_resp-reg_receiver"/>
</dbReference>